<dbReference type="SUPFAM" id="SSF52540">
    <property type="entry name" value="P-loop containing nucleoside triphosphate hydrolases"/>
    <property type="match status" value="1"/>
</dbReference>
<dbReference type="SMART" id="SM00382">
    <property type="entry name" value="AAA"/>
    <property type="match status" value="1"/>
</dbReference>
<dbReference type="Gene3D" id="3.40.50.300">
    <property type="entry name" value="P-loop containing nucleotide triphosphate hydrolases"/>
    <property type="match status" value="1"/>
</dbReference>
<evidence type="ECO:0000256" key="5">
    <source>
        <dbReference type="ARBA" id="ARBA00022741"/>
    </source>
</evidence>
<gene>
    <name evidence="9" type="ORF">NSA47_07235</name>
</gene>
<dbReference type="PROSITE" id="PS50893">
    <property type="entry name" value="ABC_TRANSPORTER_2"/>
    <property type="match status" value="1"/>
</dbReference>
<dbReference type="RefSeq" id="WP_257530461.1">
    <property type="nucleotide sequence ID" value="NZ_JANKAS010000005.1"/>
</dbReference>
<dbReference type="GO" id="GO:0015833">
    <property type="term" value="P:peptide transport"/>
    <property type="evidence" value="ECO:0007669"/>
    <property type="project" value="InterPro"/>
</dbReference>
<dbReference type="PROSITE" id="PS00211">
    <property type="entry name" value="ABC_TRANSPORTER_1"/>
    <property type="match status" value="1"/>
</dbReference>
<dbReference type="GO" id="GO:0005524">
    <property type="term" value="F:ATP binding"/>
    <property type="evidence" value="ECO:0007669"/>
    <property type="project" value="UniProtKB-KW"/>
</dbReference>
<dbReference type="GO" id="GO:0005886">
    <property type="term" value="C:plasma membrane"/>
    <property type="evidence" value="ECO:0007669"/>
    <property type="project" value="UniProtKB-SubCell"/>
</dbReference>
<comment type="caution">
    <text evidence="9">The sequence shown here is derived from an EMBL/GenBank/DDBJ whole genome shotgun (WGS) entry which is preliminary data.</text>
</comment>
<dbReference type="CDD" id="cd03257">
    <property type="entry name" value="ABC_NikE_OppD_transporters"/>
    <property type="match status" value="1"/>
</dbReference>
<evidence type="ECO:0000256" key="7">
    <source>
        <dbReference type="ARBA" id="ARBA00023136"/>
    </source>
</evidence>
<dbReference type="EMBL" id="JANKAS010000005">
    <property type="protein sequence ID" value="MCR1898775.1"/>
    <property type="molecule type" value="Genomic_DNA"/>
</dbReference>
<protein>
    <submittedName>
        <fullName evidence="9">ABC transporter ATP-binding protein</fullName>
    </submittedName>
</protein>
<accession>A0AAE3HG04</accession>
<evidence type="ECO:0000259" key="8">
    <source>
        <dbReference type="PROSITE" id="PS50893"/>
    </source>
</evidence>
<keyword evidence="3" id="KW-0813">Transport</keyword>
<evidence type="ECO:0000313" key="9">
    <source>
        <dbReference type="EMBL" id="MCR1898775.1"/>
    </source>
</evidence>
<feature type="domain" description="ABC transporter" evidence="8">
    <location>
        <begin position="8"/>
        <end position="259"/>
    </location>
</feature>
<dbReference type="InterPro" id="IPR003439">
    <property type="entry name" value="ABC_transporter-like_ATP-bd"/>
</dbReference>
<evidence type="ECO:0000256" key="4">
    <source>
        <dbReference type="ARBA" id="ARBA00022475"/>
    </source>
</evidence>
<keyword evidence="5" id="KW-0547">Nucleotide-binding</keyword>
<dbReference type="FunFam" id="3.40.50.300:FF:000016">
    <property type="entry name" value="Oligopeptide ABC transporter ATP-binding component"/>
    <property type="match status" value="1"/>
</dbReference>
<keyword evidence="4" id="KW-1003">Cell membrane</keyword>
<evidence type="ECO:0000256" key="3">
    <source>
        <dbReference type="ARBA" id="ARBA00022448"/>
    </source>
</evidence>
<evidence type="ECO:0000256" key="1">
    <source>
        <dbReference type="ARBA" id="ARBA00004202"/>
    </source>
</evidence>
<reference evidence="9" key="1">
    <citation type="submission" date="2022-07" db="EMBL/GenBank/DDBJ databases">
        <title>Enhanced cultured diversity of the mouse gut microbiota enables custom-made synthetic communities.</title>
        <authorList>
            <person name="Afrizal A."/>
        </authorList>
    </citation>
    <scope>NUCLEOTIDE SEQUENCE</scope>
    <source>
        <strain evidence="9">DSM 28593</strain>
    </source>
</reference>
<dbReference type="Pfam" id="PF08352">
    <property type="entry name" value="oligo_HPY"/>
    <property type="match status" value="1"/>
</dbReference>
<keyword evidence="6 9" id="KW-0067">ATP-binding</keyword>
<evidence type="ECO:0000256" key="2">
    <source>
        <dbReference type="ARBA" id="ARBA00005417"/>
    </source>
</evidence>
<dbReference type="AlphaFoldDB" id="A0AAE3HG04"/>
<keyword evidence="7" id="KW-0472">Membrane</keyword>
<comment type="subcellular location">
    <subcellularLocation>
        <location evidence="1">Cell membrane</location>
        <topology evidence="1">Peripheral membrane protein</topology>
    </subcellularLocation>
</comment>
<dbReference type="GO" id="GO:0016887">
    <property type="term" value="F:ATP hydrolysis activity"/>
    <property type="evidence" value="ECO:0007669"/>
    <property type="project" value="InterPro"/>
</dbReference>
<dbReference type="InterPro" id="IPR027417">
    <property type="entry name" value="P-loop_NTPase"/>
</dbReference>
<sequence length="340" mass="37218">MEKKENVLEVKDLQVSFDTYAGEVQAVRGVSFHIEKGEAVAIVGESGCGKSVTAQSIMRLIPMPPGRIKGGQVLFGDKDLTKLSDKAMEGIRGSDIGMIFQDPMTSLNPTMSVGKQITEGLMKHQHMNKADAAKKAIEMLKVVGIPNPETRAQQFPHQFSGGMRQRAMIAIALASNPKLLIADEPTTALDVTIQAQILDLMKDLQKQLDTSIILITHDLGVVAQVVQRVIVMYAGKIVESGPVDEIFKNPRHPYTWGLMKSVPRLDLENKEELDPIEGTPPDLFAPPAGCPFASRCEYAMNICKKHMPEAVEVGKDHKVACWLEHPLAPKVENPVKKGGK</sequence>
<dbReference type="NCBIfam" id="TIGR01727">
    <property type="entry name" value="oligo_HPY"/>
    <property type="match status" value="1"/>
</dbReference>
<proteinExistence type="inferred from homology"/>
<dbReference type="PANTHER" id="PTHR43297">
    <property type="entry name" value="OLIGOPEPTIDE TRANSPORT ATP-BINDING PROTEIN APPD"/>
    <property type="match status" value="1"/>
</dbReference>
<evidence type="ECO:0000256" key="6">
    <source>
        <dbReference type="ARBA" id="ARBA00022840"/>
    </source>
</evidence>
<name>A0AAE3HG04_9FIRM</name>
<dbReference type="Proteomes" id="UP001205748">
    <property type="component" value="Unassembled WGS sequence"/>
</dbReference>
<dbReference type="InterPro" id="IPR050388">
    <property type="entry name" value="ABC_Ni/Peptide_Import"/>
</dbReference>
<comment type="similarity">
    <text evidence="2">Belongs to the ABC transporter superfamily.</text>
</comment>
<evidence type="ECO:0000313" key="10">
    <source>
        <dbReference type="Proteomes" id="UP001205748"/>
    </source>
</evidence>
<dbReference type="PANTHER" id="PTHR43297:SF2">
    <property type="entry name" value="DIPEPTIDE TRANSPORT ATP-BINDING PROTEIN DPPD"/>
    <property type="match status" value="1"/>
</dbReference>
<dbReference type="InterPro" id="IPR017871">
    <property type="entry name" value="ABC_transporter-like_CS"/>
</dbReference>
<dbReference type="InterPro" id="IPR013563">
    <property type="entry name" value="Oligopep_ABC_C"/>
</dbReference>
<dbReference type="Pfam" id="PF00005">
    <property type="entry name" value="ABC_tran"/>
    <property type="match status" value="1"/>
</dbReference>
<keyword evidence="10" id="KW-1185">Reference proteome</keyword>
<dbReference type="InterPro" id="IPR003593">
    <property type="entry name" value="AAA+_ATPase"/>
</dbReference>
<organism evidence="9 10">
    <name type="scientific">Irregularibacter muris</name>
    <dbReference type="NCBI Taxonomy" id="1796619"/>
    <lineage>
        <taxon>Bacteria</taxon>
        <taxon>Bacillati</taxon>
        <taxon>Bacillota</taxon>
        <taxon>Clostridia</taxon>
        <taxon>Eubacteriales</taxon>
        <taxon>Eubacteriaceae</taxon>
        <taxon>Irregularibacter</taxon>
    </lineage>
</organism>